<keyword evidence="2" id="KW-1133">Transmembrane helix</keyword>
<feature type="transmembrane region" description="Helical" evidence="2">
    <location>
        <begin position="230"/>
        <end position="248"/>
    </location>
</feature>
<feature type="transmembrane region" description="Helical" evidence="2">
    <location>
        <begin position="154"/>
        <end position="175"/>
    </location>
</feature>
<keyword evidence="2" id="KW-0472">Membrane</keyword>
<feature type="region of interest" description="Disordered" evidence="1">
    <location>
        <begin position="569"/>
        <end position="590"/>
    </location>
</feature>
<dbReference type="EMBL" id="CP011312">
    <property type="protein sequence ID" value="AKE42164.1"/>
    <property type="molecule type" value="Genomic_DNA"/>
</dbReference>
<accession>A0A0F6TEL3</accession>
<keyword evidence="2" id="KW-0812">Transmembrane</keyword>
<evidence type="ECO:0000313" key="4">
    <source>
        <dbReference type="Proteomes" id="UP000033457"/>
    </source>
</evidence>
<evidence type="ECO:0000256" key="2">
    <source>
        <dbReference type="SAM" id="Phobius"/>
    </source>
</evidence>
<feature type="transmembrane region" description="Helical" evidence="2">
    <location>
        <begin position="366"/>
        <end position="383"/>
    </location>
</feature>
<feature type="transmembrane region" description="Helical" evidence="2">
    <location>
        <begin position="93"/>
        <end position="112"/>
    </location>
</feature>
<feature type="transmembrane region" description="Helical" evidence="2">
    <location>
        <begin position="195"/>
        <end position="218"/>
    </location>
</feature>
<dbReference type="RefSeq" id="WP_052735962.1">
    <property type="nucleotide sequence ID" value="NZ_CP011312.1"/>
</dbReference>
<evidence type="ECO:0008006" key="5">
    <source>
        <dbReference type="Google" id="ProtNLM"/>
    </source>
</evidence>
<dbReference type="Proteomes" id="UP000033457">
    <property type="component" value="Chromosome"/>
</dbReference>
<evidence type="ECO:0000256" key="1">
    <source>
        <dbReference type="SAM" id="MobiDB-lite"/>
    </source>
</evidence>
<feature type="transmembrane region" description="Helical" evidence="2">
    <location>
        <begin position="433"/>
        <end position="454"/>
    </location>
</feature>
<feature type="transmembrane region" description="Helical" evidence="2">
    <location>
        <begin position="321"/>
        <end position="345"/>
    </location>
</feature>
<feature type="transmembrane region" description="Helical" evidence="2">
    <location>
        <begin position="254"/>
        <end position="275"/>
    </location>
</feature>
<feature type="transmembrane region" description="Helical" evidence="2">
    <location>
        <begin position="389"/>
        <end position="412"/>
    </location>
</feature>
<feature type="transmembrane region" description="Helical" evidence="2">
    <location>
        <begin position="31"/>
        <end position="48"/>
    </location>
</feature>
<feature type="transmembrane region" description="Helical" evidence="2">
    <location>
        <begin position="287"/>
        <end position="309"/>
    </location>
</feature>
<dbReference type="AlphaFoldDB" id="A0A0F6TEL3"/>
<proteinExistence type="predicted"/>
<gene>
    <name evidence="3" type="ORF">UL82_10135</name>
</gene>
<dbReference type="HOGENOM" id="CLU_037932_0_0_11"/>
<dbReference type="Gene3D" id="2.60.40.420">
    <property type="entry name" value="Cupredoxins - blue copper proteins"/>
    <property type="match status" value="1"/>
</dbReference>
<feature type="transmembrane region" description="Helical" evidence="2">
    <location>
        <begin position="54"/>
        <end position="72"/>
    </location>
</feature>
<dbReference type="KEGG" id="cku:UL82_10135"/>
<evidence type="ECO:0000313" key="3">
    <source>
        <dbReference type="EMBL" id="AKE42164.1"/>
    </source>
</evidence>
<organism evidence="3 4">
    <name type="scientific">Corynebacterium kutscheri</name>
    <dbReference type="NCBI Taxonomy" id="35755"/>
    <lineage>
        <taxon>Bacteria</taxon>
        <taxon>Bacillati</taxon>
        <taxon>Actinomycetota</taxon>
        <taxon>Actinomycetes</taxon>
        <taxon>Mycobacteriales</taxon>
        <taxon>Corynebacteriaceae</taxon>
        <taxon>Corynebacterium</taxon>
    </lineage>
</organism>
<dbReference type="STRING" id="35755.UL82_10135"/>
<protein>
    <recommendedName>
        <fullName evidence="5">EfeO-type cupredoxin-like domain-containing protein</fullName>
    </recommendedName>
</protein>
<keyword evidence="4" id="KW-1185">Reference proteome</keyword>
<feature type="transmembrane region" description="Helical" evidence="2">
    <location>
        <begin position="118"/>
        <end position="142"/>
    </location>
</feature>
<reference evidence="3 4" key="1">
    <citation type="journal article" date="2015" name="Genome Announc.">
        <title>Complete Genome Sequence of Corynebacterium kutscheri DSM 20755, a Corynebacterial Type Strain with Remarkably Low G+C Content of Chromosomal DNA.</title>
        <authorList>
            <person name="Ruckert C."/>
            <person name="Albersmeier A."/>
            <person name="Winkler A."/>
            <person name="Tauch A."/>
        </authorList>
    </citation>
    <scope>NUCLEOTIDE SEQUENCE [LARGE SCALE GENOMIC DNA]</scope>
    <source>
        <strain evidence="3 4">DSM 20755</strain>
    </source>
</reference>
<dbReference type="InterPro" id="IPR008972">
    <property type="entry name" value="Cupredoxin"/>
</dbReference>
<sequence length="607" mass="66476">MTPSTFDAQDTSARPTRLQRHAWHRKASKPVTYWMMTLVLVSLFHWRLPDYRWILIHIFTLGILTNSIMLWSQHFTEKFLHAPLAEHTRIWQLRRFWILNFGIIAVITGQALKEIVTWHWWITCTGAFIVGASLTFHAYYVARQLLQAKRGQRYEASVLAYVCSAACLPIGALGGGLMSAELSSPWQERVLLAHLILNIGGFVGLASMGTLMLLFPAIWRTQAKIEHNSIVLALMMLGLIIATSGALIDEPTLLAAGIFLYIAGIIDATYNWYRCVITVLSNPRDRITFAAVSVAMAPLWLIGALGTLGVRALQTDTIIDITLPTMALLIGFAGQLLIGVMSYLLPSNIGGGPQAVRTGMLIYDTAGLFRSTMLNVGLCIWLYTEHSLLRIVTSLLCLGSLAIFLVLTPIAVRNQLGVIRRQHEARPVPDKPKWNQINAAIAILAFIIACAGGLHHNSRASSPALPTAAADKITTLEITAQGTHFLPDEVQVPQGNELHVVLINDDTKAHDIRFENSVQSGRVLPGKRVKINAGIIENDQLAWCTIAGHRAQGMEMKIIATNAAEITTANPTPTATTAETTSATPTTSPAIPSETIVITLPTPAPRR</sequence>
<dbReference type="SUPFAM" id="SSF49503">
    <property type="entry name" value="Cupredoxins"/>
    <property type="match status" value="1"/>
</dbReference>
<name>A0A0F6TEL3_9CORY</name>